<organism evidence="2 3">
    <name type="scientific">Heyndrickxia coagulans</name>
    <name type="common">Weizmannia coagulans</name>
    <dbReference type="NCBI Taxonomy" id="1398"/>
    <lineage>
        <taxon>Bacteria</taxon>
        <taxon>Bacillati</taxon>
        <taxon>Bacillota</taxon>
        <taxon>Bacilli</taxon>
        <taxon>Bacillales</taxon>
        <taxon>Bacillaceae</taxon>
        <taxon>Heyndrickxia</taxon>
    </lineage>
</organism>
<keyword evidence="1" id="KW-0472">Membrane</keyword>
<feature type="transmembrane region" description="Helical" evidence="1">
    <location>
        <begin position="12"/>
        <end position="34"/>
    </location>
</feature>
<keyword evidence="1" id="KW-1133">Transmembrane helix</keyword>
<reference evidence="3" key="1">
    <citation type="submission" date="2015-01" db="EMBL/GenBank/DDBJ databases">
        <title>Comparative genome analysis of Bacillus coagulans HM-08, Clostridium butyricum HM-68, Bacillus subtilis HM-66 and Bacillus paralicheniformis BL-09.</title>
        <authorList>
            <person name="Zhang H."/>
        </authorList>
    </citation>
    <scope>NUCLEOTIDE SEQUENCE [LARGE SCALE GENOMIC DNA]</scope>
    <source>
        <strain evidence="3">HM-08</strain>
    </source>
</reference>
<dbReference type="EMBL" id="CP010525">
    <property type="protein sequence ID" value="AJO23615.1"/>
    <property type="molecule type" value="Genomic_DNA"/>
</dbReference>
<evidence type="ECO:0000313" key="2">
    <source>
        <dbReference type="EMBL" id="AJO23615.1"/>
    </source>
</evidence>
<sequence>MYASIPGTNNLLLFLAIIILLFLKNWLLFLPPVLRLQPL</sequence>
<gene>
    <name evidence="2" type="ORF">SB48_HM08orf04501</name>
</gene>
<dbReference type="Proteomes" id="UP000032024">
    <property type="component" value="Chromosome"/>
</dbReference>
<keyword evidence="1" id="KW-0812">Transmembrane</keyword>
<evidence type="ECO:0000256" key="1">
    <source>
        <dbReference type="SAM" id="Phobius"/>
    </source>
</evidence>
<dbReference type="AlphaFoldDB" id="A0AAN0T8N4"/>
<name>A0AAN0T8N4_HEYCO</name>
<proteinExistence type="predicted"/>
<accession>A0AAN0T8N4</accession>
<keyword evidence="3" id="KW-1185">Reference proteome</keyword>
<protein>
    <submittedName>
        <fullName evidence="2">Uncharacterized protein</fullName>
    </submittedName>
</protein>
<evidence type="ECO:0000313" key="3">
    <source>
        <dbReference type="Proteomes" id="UP000032024"/>
    </source>
</evidence>